<evidence type="ECO:0000313" key="2">
    <source>
        <dbReference type="EMBL" id="JAC44369.1"/>
    </source>
</evidence>
<feature type="compositionally biased region" description="Low complexity" evidence="1">
    <location>
        <begin position="324"/>
        <end position="334"/>
    </location>
</feature>
<feature type="region of interest" description="Disordered" evidence="1">
    <location>
        <begin position="754"/>
        <end position="802"/>
    </location>
</feature>
<sequence>MTSLNGDAFVMRNGRSTSQVSIYNYPEHLNPFYEDEQHKRLRFWKINKSNNGSGRRNSFSLGGLKDVWTFKSFRLKKKSSTLGINKTSESPPPLRRDLQPYNTLNGNDLSLPDYRTRYSTPAGINESFQRNAAYRSSLQNVASAKDNGGSHLDFNRNNQYRSTIQVMGTKSSNHNNSYSRTIPVPQPRRYVYGGSVTPQPLRNSDIGAGIGLSHGSSQISMASTNPFETDDDDEENNEDVSLAGDREMITSTPIKQRIHRKKRRAPAPPTIGVNKTYSSADSSLDMSQPPQPLPELRIEECMDIANLTAAIENFVKTTNEDTAETTPTATTNQQTEHEQTCSTVVIKENGVAKPILEDAPPSSGHGAPEPTAIVDKQKSDGSATVEMKESVEVDSLKVQLPANQTQSNKEQEVGHVECIHIHTGTPQTPTAAKRSSEANQLTSFRSSQTRSPEPKQPITAKTSFTLTTPPATRRDSTKKAKITLHTTEPLKFPETDELRITEDTTTPRAETSPSAVKPAVATKPHIAEIHKPARGITSTTTVEHKEILREHREPPISPVPPVRQSTLTKHTQKIMPKELNAEKSLNIVTQNTESTVEPEAVPTTSATALTITESHEDLLEKEVALPNDIKNSAVTNETTIAHQTQSTTELREEVLESLYRPKPTTSYMEWKKSSLAPLEKNVPPEKRKSVKDIIESINRSQRLLNASAHKDTAHNGSSLSIGPNSGNGTPLPQRKFSGPSAVERNLAREIQRTELNGNGTASGGQNDDLPTTSTAAATPVNDNVNGDGSGLAQDPQKLNNNEIFKKCTVKKEVQYDYREQSPTTSNLDWNPVPKPKRNKNLSEQ</sequence>
<feature type="compositionally biased region" description="Polar residues" evidence="1">
    <location>
        <begin position="169"/>
        <end position="180"/>
    </location>
</feature>
<feature type="compositionally biased region" description="Basic residues" evidence="1">
    <location>
        <begin position="256"/>
        <end position="265"/>
    </location>
</feature>
<accession>A0A034VPG9</accession>
<feature type="region of interest" description="Disordered" evidence="1">
    <location>
        <begin position="815"/>
        <end position="844"/>
    </location>
</feature>
<evidence type="ECO:0000256" key="1">
    <source>
        <dbReference type="SAM" id="MobiDB-lite"/>
    </source>
</evidence>
<feature type="compositionally biased region" description="Basic residues" evidence="1">
    <location>
        <begin position="834"/>
        <end position="844"/>
    </location>
</feature>
<dbReference type="OrthoDB" id="8117310at2759"/>
<feature type="region of interest" description="Disordered" evidence="1">
    <location>
        <begin position="707"/>
        <end position="740"/>
    </location>
</feature>
<name>A0A034VPG9_BACDO</name>
<feature type="region of interest" description="Disordered" evidence="1">
    <location>
        <begin position="355"/>
        <end position="390"/>
    </location>
</feature>
<proteinExistence type="predicted"/>
<organism evidence="2">
    <name type="scientific">Bactrocera dorsalis</name>
    <name type="common">Oriental fruit fly</name>
    <name type="synonym">Dacus dorsalis</name>
    <dbReference type="NCBI Taxonomy" id="27457"/>
    <lineage>
        <taxon>Eukaryota</taxon>
        <taxon>Metazoa</taxon>
        <taxon>Ecdysozoa</taxon>
        <taxon>Arthropoda</taxon>
        <taxon>Hexapoda</taxon>
        <taxon>Insecta</taxon>
        <taxon>Pterygota</taxon>
        <taxon>Neoptera</taxon>
        <taxon>Endopterygota</taxon>
        <taxon>Diptera</taxon>
        <taxon>Brachycera</taxon>
        <taxon>Muscomorpha</taxon>
        <taxon>Tephritoidea</taxon>
        <taxon>Tephritidae</taxon>
        <taxon>Bactrocera</taxon>
        <taxon>Bactrocera</taxon>
    </lineage>
</organism>
<protein>
    <submittedName>
        <fullName evidence="2">Uncharacterized protein</fullName>
    </submittedName>
</protein>
<feature type="compositionally biased region" description="Polar residues" evidence="1">
    <location>
        <begin position="714"/>
        <end position="730"/>
    </location>
</feature>
<dbReference type="AlphaFoldDB" id="A0A034VPG9"/>
<feature type="region of interest" description="Disordered" evidence="1">
    <location>
        <begin position="423"/>
        <end position="480"/>
    </location>
</feature>
<reference evidence="2" key="1">
    <citation type="journal article" date="2014" name="BMC Genomics">
        <title>Characterizing the developmental transcriptome of the oriental fruit fly, Bactrocera dorsalis (Diptera: Tephritidae) through comparative genomic analysis with Drosophila melanogaster utilizing modENCODE datasets.</title>
        <authorList>
            <person name="Geib S.M."/>
            <person name="Calla B."/>
            <person name="Hall B."/>
            <person name="Hou S."/>
            <person name="Manoukis N.C."/>
        </authorList>
    </citation>
    <scope>NUCLEOTIDE SEQUENCE</scope>
    <source>
        <strain evidence="2">Punador</strain>
    </source>
</reference>
<feature type="region of interest" description="Disordered" evidence="1">
    <location>
        <begin position="169"/>
        <end position="190"/>
    </location>
</feature>
<feature type="compositionally biased region" description="Polar residues" evidence="1">
    <location>
        <begin position="459"/>
        <end position="470"/>
    </location>
</feature>
<feature type="region of interest" description="Disordered" evidence="1">
    <location>
        <begin position="202"/>
        <end position="273"/>
    </location>
</feature>
<feature type="compositionally biased region" description="Polar residues" evidence="1">
    <location>
        <begin position="437"/>
        <end position="451"/>
    </location>
</feature>
<feature type="region of interest" description="Disordered" evidence="1">
    <location>
        <begin position="319"/>
        <end position="340"/>
    </location>
</feature>
<feature type="compositionally biased region" description="Acidic residues" evidence="1">
    <location>
        <begin position="228"/>
        <end position="238"/>
    </location>
</feature>
<feature type="region of interest" description="Disordered" evidence="1">
    <location>
        <begin position="83"/>
        <end position="113"/>
    </location>
</feature>
<dbReference type="EMBL" id="GAKP01014583">
    <property type="protein sequence ID" value="JAC44369.1"/>
    <property type="molecule type" value="Transcribed_RNA"/>
</dbReference>
<feature type="compositionally biased region" description="Polar residues" evidence="1">
    <location>
        <begin position="754"/>
        <end position="786"/>
    </location>
</feature>
<feature type="compositionally biased region" description="Polar residues" evidence="1">
    <location>
        <begin position="214"/>
        <end position="227"/>
    </location>
</feature>
<dbReference type="EMBL" id="GAKP01014581">
    <property type="protein sequence ID" value="JAC44371.1"/>
    <property type="molecule type" value="Transcribed_RNA"/>
</dbReference>